<keyword evidence="4" id="KW-0460">Magnesium</keyword>
<comment type="pathway">
    <text evidence="5">Pheromone biosynthesis.</text>
</comment>
<dbReference type="InterPro" id="IPR008949">
    <property type="entry name" value="Isoprenoid_synthase_dom_sf"/>
</dbReference>
<dbReference type="VEuPathDB" id="VectorBase:MDOMA2_000062"/>
<keyword evidence="8" id="KW-1185">Reference proteome</keyword>
<evidence type="ECO:0000313" key="8">
    <source>
        <dbReference type="Proteomes" id="UP001652621"/>
    </source>
</evidence>
<dbReference type="OrthoDB" id="10257492at2759"/>
<evidence type="ECO:0000256" key="7">
    <source>
        <dbReference type="RuleBase" id="RU004466"/>
    </source>
</evidence>
<sequence>MKWKNQTPDLKSVEILGWCVELLYSAVSIYFDIIEDNGWRQGKTCWHKLNKVGIIGLNDAIILENSIYFLMHKYFKNSSNYVPLMQIFHDAALKSACVQSTTLLSCKQPVTSFSMEMYKMIANAKTANYLFELPFRLAMQMAGINIQDASHLYTIILHEMGHLYQVQDDFLNLYGCSEKYAKNGSDIARNKCTWFAVEFMRRANKEQKLTMQRCYGNKDPQMIQCVKDLYANMELDAAFRLFEEEKYDIIEAYIHQLSELPKDIFLQNLKDIYLRTR</sequence>
<keyword evidence="2 7" id="KW-0808">Transferase</keyword>
<dbReference type="Pfam" id="PF00348">
    <property type="entry name" value="polyprenyl_synt"/>
    <property type="match status" value="1"/>
</dbReference>
<dbReference type="RefSeq" id="XP_011292052.2">
    <property type="nucleotide sequence ID" value="XM_011293750.3"/>
</dbReference>
<proteinExistence type="inferred from homology"/>
<dbReference type="GeneID" id="105261749"/>
<dbReference type="PANTHER" id="PTHR11525">
    <property type="entry name" value="FARNESYL-PYROPHOSPHATE SYNTHETASE"/>
    <property type="match status" value="1"/>
</dbReference>
<name>A0A9J7D802_MUSDO</name>
<evidence type="ECO:0000256" key="5">
    <source>
        <dbReference type="ARBA" id="ARBA00033740"/>
    </source>
</evidence>
<evidence type="ECO:0000313" key="9">
    <source>
        <dbReference type="RefSeq" id="XP_011292052.2"/>
    </source>
</evidence>
<dbReference type="InterPro" id="IPR039702">
    <property type="entry name" value="FPS1-like"/>
</dbReference>
<dbReference type="PANTHER" id="PTHR11525:SF0">
    <property type="entry name" value="FARNESYL PYROPHOSPHATE SYNTHASE"/>
    <property type="match status" value="1"/>
</dbReference>
<evidence type="ECO:0000256" key="6">
    <source>
        <dbReference type="ARBA" id="ARBA00034546"/>
    </source>
</evidence>
<dbReference type="CDD" id="cd00867">
    <property type="entry name" value="Trans_IPPS"/>
    <property type="match status" value="1"/>
</dbReference>
<reference evidence="9" key="1">
    <citation type="submission" date="2025-08" db="UniProtKB">
        <authorList>
            <consortium name="RefSeq"/>
        </authorList>
    </citation>
    <scope>IDENTIFICATION</scope>
    <source>
        <strain evidence="9">Aabys</strain>
        <tissue evidence="9">Whole body</tissue>
    </source>
</reference>
<dbReference type="InterPro" id="IPR033749">
    <property type="entry name" value="Polyprenyl_synt_CS"/>
</dbReference>
<dbReference type="PROSITE" id="PS00444">
    <property type="entry name" value="POLYPRENYL_SYNTHASE_2"/>
    <property type="match status" value="1"/>
</dbReference>
<comment type="similarity">
    <text evidence="7">Belongs to the FPP/GGPP synthase family.</text>
</comment>
<gene>
    <name evidence="9" type="primary">LOC105261749</name>
</gene>
<evidence type="ECO:0000256" key="1">
    <source>
        <dbReference type="ARBA" id="ARBA00001946"/>
    </source>
</evidence>
<dbReference type="Proteomes" id="UP001652621">
    <property type="component" value="Unplaced"/>
</dbReference>
<accession>A0A9J7D802</accession>
<protein>
    <recommendedName>
        <fullName evidence="6">Farnesyl pyrophosphate synthase</fullName>
    </recommendedName>
</protein>
<evidence type="ECO:0000256" key="4">
    <source>
        <dbReference type="ARBA" id="ARBA00022842"/>
    </source>
</evidence>
<dbReference type="Gene3D" id="1.10.600.10">
    <property type="entry name" value="Farnesyl Diphosphate Synthase"/>
    <property type="match status" value="1"/>
</dbReference>
<dbReference type="SUPFAM" id="SSF48576">
    <property type="entry name" value="Terpenoid synthases"/>
    <property type="match status" value="1"/>
</dbReference>
<comment type="cofactor">
    <cofactor evidence="1">
        <name>Mg(2+)</name>
        <dbReference type="ChEBI" id="CHEBI:18420"/>
    </cofactor>
</comment>
<dbReference type="InterPro" id="IPR000092">
    <property type="entry name" value="Polyprenyl_synt"/>
</dbReference>
<evidence type="ECO:0000256" key="3">
    <source>
        <dbReference type="ARBA" id="ARBA00022723"/>
    </source>
</evidence>
<dbReference type="VEuPathDB" id="VectorBase:MDOA016352"/>
<organism evidence="8 9">
    <name type="scientific">Musca domestica</name>
    <name type="common">House fly</name>
    <dbReference type="NCBI Taxonomy" id="7370"/>
    <lineage>
        <taxon>Eukaryota</taxon>
        <taxon>Metazoa</taxon>
        <taxon>Ecdysozoa</taxon>
        <taxon>Arthropoda</taxon>
        <taxon>Hexapoda</taxon>
        <taxon>Insecta</taxon>
        <taxon>Pterygota</taxon>
        <taxon>Neoptera</taxon>
        <taxon>Endopterygota</taxon>
        <taxon>Diptera</taxon>
        <taxon>Brachycera</taxon>
        <taxon>Muscomorpha</taxon>
        <taxon>Muscoidea</taxon>
        <taxon>Muscidae</taxon>
        <taxon>Musca</taxon>
    </lineage>
</organism>
<evidence type="ECO:0000256" key="2">
    <source>
        <dbReference type="ARBA" id="ARBA00022679"/>
    </source>
</evidence>
<dbReference type="STRING" id="7370.A0A1I8NJW0"/>
<keyword evidence="3" id="KW-0479">Metal-binding</keyword>